<dbReference type="InterPro" id="IPR011257">
    <property type="entry name" value="DNA_glycosylase"/>
</dbReference>
<dbReference type="EMBL" id="BMLF01000005">
    <property type="protein sequence ID" value="GGM13871.1"/>
    <property type="molecule type" value="Genomic_DNA"/>
</dbReference>
<name>A0A917T7T1_9RHOB</name>
<accession>A0A917T7T1</accession>
<keyword evidence="2" id="KW-1185">Reference proteome</keyword>
<gene>
    <name evidence="1" type="ORF">GCM10011534_39840</name>
</gene>
<organism evidence="1 2">
    <name type="scientific">Pseudooceanicola nanhaiensis</name>
    <dbReference type="NCBI Taxonomy" id="375761"/>
    <lineage>
        <taxon>Bacteria</taxon>
        <taxon>Pseudomonadati</taxon>
        <taxon>Pseudomonadota</taxon>
        <taxon>Alphaproteobacteria</taxon>
        <taxon>Rhodobacterales</taxon>
        <taxon>Paracoccaceae</taxon>
        <taxon>Pseudooceanicola</taxon>
    </lineage>
</organism>
<dbReference type="InterPro" id="IPR005019">
    <property type="entry name" value="Adenine_glyco"/>
</dbReference>
<comment type="caution">
    <text evidence="1">The sequence shown here is derived from an EMBL/GenBank/DDBJ whole genome shotgun (WGS) entry which is preliminary data.</text>
</comment>
<dbReference type="GO" id="GO:0006284">
    <property type="term" value="P:base-excision repair"/>
    <property type="evidence" value="ECO:0007669"/>
    <property type="project" value="InterPro"/>
</dbReference>
<proteinExistence type="predicted"/>
<dbReference type="AlphaFoldDB" id="A0A917T7T1"/>
<dbReference type="InterPro" id="IPR052891">
    <property type="entry name" value="DNA-3mA_glycosylase"/>
</dbReference>
<evidence type="ECO:0008006" key="3">
    <source>
        <dbReference type="Google" id="ProtNLM"/>
    </source>
</evidence>
<evidence type="ECO:0000313" key="1">
    <source>
        <dbReference type="EMBL" id="GGM13871.1"/>
    </source>
</evidence>
<protein>
    <recommendedName>
        <fullName evidence="3">3-methyladenine DNA glycosylase</fullName>
    </recommendedName>
</protein>
<dbReference type="PANTHER" id="PTHR30037">
    <property type="entry name" value="DNA-3-METHYLADENINE GLYCOSYLASE 1"/>
    <property type="match status" value="1"/>
</dbReference>
<dbReference type="Gene3D" id="1.10.340.30">
    <property type="entry name" value="Hypothetical protein, domain 2"/>
    <property type="match status" value="1"/>
</dbReference>
<dbReference type="PANTHER" id="PTHR30037:SF4">
    <property type="entry name" value="DNA-3-METHYLADENINE GLYCOSYLASE I"/>
    <property type="match status" value="1"/>
</dbReference>
<evidence type="ECO:0000313" key="2">
    <source>
        <dbReference type="Proteomes" id="UP000649829"/>
    </source>
</evidence>
<dbReference type="Pfam" id="PF03352">
    <property type="entry name" value="Adenine_glyco"/>
    <property type="match status" value="1"/>
</dbReference>
<reference evidence="1" key="1">
    <citation type="journal article" date="2014" name="Int. J. Syst. Evol. Microbiol.">
        <title>Complete genome sequence of Corynebacterium casei LMG S-19264T (=DSM 44701T), isolated from a smear-ripened cheese.</title>
        <authorList>
            <consortium name="US DOE Joint Genome Institute (JGI-PGF)"/>
            <person name="Walter F."/>
            <person name="Albersmeier A."/>
            <person name="Kalinowski J."/>
            <person name="Ruckert C."/>
        </authorList>
    </citation>
    <scope>NUCLEOTIDE SEQUENCE</scope>
    <source>
        <strain evidence="1">CGMCC 1.6293</strain>
    </source>
</reference>
<reference evidence="1" key="2">
    <citation type="submission" date="2020-09" db="EMBL/GenBank/DDBJ databases">
        <authorList>
            <person name="Sun Q."/>
            <person name="Zhou Y."/>
        </authorList>
    </citation>
    <scope>NUCLEOTIDE SEQUENCE</scope>
    <source>
        <strain evidence="1">CGMCC 1.6293</strain>
    </source>
</reference>
<dbReference type="GO" id="GO:0008725">
    <property type="term" value="F:DNA-3-methyladenine glycosylase activity"/>
    <property type="evidence" value="ECO:0007669"/>
    <property type="project" value="InterPro"/>
</dbReference>
<dbReference type="Proteomes" id="UP000649829">
    <property type="component" value="Unassembled WGS sequence"/>
</dbReference>
<dbReference type="SUPFAM" id="SSF48150">
    <property type="entry name" value="DNA-glycosylase"/>
    <property type="match status" value="1"/>
</dbReference>
<sequence length="181" mass="20667">MDAHGADGLPSRRSFQSGLSWRTILAKRENFRAAFAGFDFRGVANFDDNDIERLLADEGIVRYRGKIEAVINNARRTFEVVQEEGSFAAFIWLYEPCQGRRTATNAVQINSVRDPFQRPTKAWLQIRGTDHRICIHAGHGMYQRSRRSLLDAKGRRNSPKYPSHTDIGNCRPINVKKFKAT</sequence>